<evidence type="ECO:0000313" key="1">
    <source>
        <dbReference type="EMBL" id="GAV06591.1"/>
    </source>
</evidence>
<reference evidence="1 2" key="1">
    <citation type="journal article" date="2016" name="Nat. Commun.">
        <title>Extremotolerant tardigrade genome and improved radiotolerance of human cultured cells by tardigrade-unique protein.</title>
        <authorList>
            <person name="Hashimoto T."/>
            <person name="Horikawa D.D."/>
            <person name="Saito Y."/>
            <person name="Kuwahara H."/>
            <person name="Kozuka-Hata H."/>
            <person name="Shin-I T."/>
            <person name="Minakuchi Y."/>
            <person name="Ohishi K."/>
            <person name="Motoyama A."/>
            <person name="Aizu T."/>
            <person name="Enomoto A."/>
            <person name="Kondo K."/>
            <person name="Tanaka S."/>
            <person name="Hara Y."/>
            <person name="Koshikawa S."/>
            <person name="Sagara H."/>
            <person name="Miura T."/>
            <person name="Yokobori S."/>
            <person name="Miyagawa K."/>
            <person name="Suzuki Y."/>
            <person name="Kubo T."/>
            <person name="Oyama M."/>
            <person name="Kohara Y."/>
            <person name="Fujiyama A."/>
            <person name="Arakawa K."/>
            <person name="Katayama T."/>
            <person name="Toyoda A."/>
            <person name="Kunieda T."/>
        </authorList>
    </citation>
    <scope>NUCLEOTIDE SEQUENCE [LARGE SCALE GENOMIC DNA]</scope>
    <source>
        <strain evidence="1 2">YOKOZUNA-1</strain>
    </source>
</reference>
<comment type="caution">
    <text evidence="1">The sequence shown here is derived from an EMBL/GenBank/DDBJ whole genome shotgun (WGS) entry which is preliminary data.</text>
</comment>
<evidence type="ECO:0000313" key="2">
    <source>
        <dbReference type="Proteomes" id="UP000186922"/>
    </source>
</evidence>
<dbReference type="AlphaFoldDB" id="A0A1D1VZP3"/>
<dbReference type="EMBL" id="BDGG01000013">
    <property type="protein sequence ID" value="GAV06591.1"/>
    <property type="molecule type" value="Genomic_DNA"/>
</dbReference>
<protein>
    <submittedName>
        <fullName evidence="1">Uncharacterized protein</fullName>
    </submittedName>
</protein>
<sequence length="91" mass="10503">MASRWEVGQVGLNGSGWLVGMIVTREVEDIEKTGKEALFKMVSRFHLWFVQKGQANLWGCRHPHITPRWQISSKCVRTSSRETSHFRVFDG</sequence>
<accession>A0A1D1VZP3</accession>
<organism evidence="1 2">
    <name type="scientific">Ramazzottius varieornatus</name>
    <name type="common">Water bear</name>
    <name type="synonym">Tardigrade</name>
    <dbReference type="NCBI Taxonomy" id="947166"/>
    <lineage>
        <taxon>Eukaryota</taxon>
        <taxon>Metazoa</taxon>
        <taxon>Ecdysozoa</taxon>
        <taxon>Tardigrada</taxon>
        <taxon>Eutardigrada</taxon>
        <taxon>Parachela</taxon>
        <taxon>Hypsibioidea</taxon>
        <taxon>Ramazzottiidae</taxon>
        <taxon>Ramazzottius</taxon>
    </lineage>
</organism>
<dbReference type="Proteomes" id="UP000186922">
    <property type="component" value="Unassembled WGS sequence"/>
</dbReference>
<proteinExistence type="predicted"/>
<name>A0A1D1VZP3_RAMVA</name>
<gene>
    <name evidence="1" type="primary">RvY_16555-1</name>
    <name evidence="1" type="synonym">RvY_16555.1</name>
    <name evidence="1" type="ORF">RvY_16555</name>
</gene>
<keyword evidence="2" id="KW-1185">Reference proteome</keyword>